<reference evidence="3" key="1">
    <citation type="journal article" date="2014" name="Int. J. Syst. Evol. Microbiol.">
        <title>Complete genome sequence of Corynebacterium casei LMG S-19264T (=DSM 44701T), isolated from a smear-ripened cheese.</title>
        <authorList>
            <consortium name="US DOE Joint Genome Institute (JGI-PGF)"/>
            <person name="Walter F."/>
            <person name="Albersmeier A."/>
            <person name="Kalinowski J."/>
            <person name="Ruckert C."/>
        </authorList>
    </citation>
    <scope>NUCLEOTIDE SEQUENCE</scope>
    <source>
        <strain evidence="3">NBRC 101628</strain>
    </source>
</reference>
<name>A0AA37RV08_9GAMM</name>
<dbReference type="PANTHER" id="PTHR43639:SF1">
    <property type="entry name" value="SHORT-CHAIN DEHYDROGENASE_REDUCTASE FAMILY PROTEIN"/>
    <property type="match status" value="1"/>
</dbReference>
<protein>
    <submittedName>
        <fullName evidence="3">Pteridine reductase</fullName>
    </submittedName>
</protein>
<keyword evidence="4" id="KW-1185">Reference proteome</keyword>
<dbReference type="Gene3D" id="3.40.50.720">
    <property type="entry name" value="NAD(P)-binding Rossmann-like Domain"/>
    <property type="match status" value="1"/>
</dbReference>
<dbReference type="RefSeq" id="WP_095505413.1">
    <property type="nucleotide sequence ID" value="NZ_BSNC01000004.1"/>
</dbReference>
<keyword evidence="2" id="KW-0560">Oxidoreductase</keyword>
<organism evidence="3 4">
    <name type="scientific">Paraferrimonas sedimenticola</name>
    <dbReference type="NCBI Taxonomy" id="375674"/>
    <lineage>
        <taxon>Bacteria</taxon>
        <taxon>Pseudomonadati</taxon>
        <taxon>Pseudomonadota</taxon>
        <taxon>Gammaproteobacteria</taxon>
        <taxon>Alteromonadales</taxon>
        <taxon>Ferrimonadaceae</taxon>
        <taxon>Paraferrimonas</taxon>
    </lineage>
</organism>
<dbReference type="PRINTS" id="PR00081">
    <property type="entry name" value="GDHRDH"/>
</dbReference>
<dbReference type="InterPro" id="IPR002347">
    <property type="entry name" value="SDR_fam"/>
</dbReference>
<dbReference type="Pfam" id="PF13561">
    <property type="entry name" value="adh_short_C2"/>
    <property type="match status" value="1"/>
</dbReference>
<dbReference type="PANTHER" id="PTHR43639">
    <property type="entry name" value="OXIDOREDUCTASE, SHORT-CHAIN DEHYDROGENASE/REDUCTASE FAMILY (AFU_ORTHOLOGUE AFUA_5G02870)"/>
    <property type="match status" value="1"/>
</dbReference>
<dbReference type="Proteomes" id="UP001161422">
    <property type="component" value="Unassembled WGS sequence"/>
</dbReference>
<proteinExistence type="inferred from homology"/>
<reference evidence="3" key="2">
    <citation type="submission" date="2023-01" db="EMBL/GenBank/DDBJ databases">
        <title>Draft genome sequence of Paraferrimonas sedimenticola strain NBRC 101628.</title>
        <authorList>
            <person name="Sun Q."/>
            <person name="Mori K."/>
        </authorList>
    </citation>
    <scope>NUCLEOTIDE SEQUENCE</scope>
    <source>
        <strain evidence="3">NBRC 101628</strain>
    </source>
</reference>
<accession>A0AA37RV08</accession>
<evidence type="ECO:0000256" key="2">
    <source>
        <dbReference type="ARBA" id="ARBA00023002"/>
    </source>
</evidence>
<comment type="similarity">
    <text evidence="1">Belongs to the short-chain dehydrogenases/reductases (SDR) family.</text>
</comment>
<dbReference type="InterPro" id="IPR036291">
    <property type="entry name" value="NAD(P)-bd_dom_sf"/>
</dbReference>
<sequence>MSQSHESPVALVTGASKRLGAAIARRLHSDGYRLILHFNGSSAQAQALAEELNQRKANSAVYLGQDLSQLAQLASFADKAAAVFGRVDVLINNAAVFYPTPMADFSLADAEQTLAVNALAPVLLAQALTPKLNQSSAASIVNLIDIHAEKPLYQHVLYSMAKAALASATLSMAQELSPRIRVNGVAPGAILWPEQSSQEAQEQVLENIPLKRCGEPNDIADTVSFLVVQAQYINGQIINVDGGRSAMGYQGA</sequence>
<dbReference type="SUPFAM" id="SSF51735">
    <property type="entry name" value="NAD(P)-binding Rossmann-fold domains"/>
    <property type="match status" value="1"/>
</dbReference>
<dbReference type="FunFam" id="3.40.50.720:FF:000084">
    <property type="entry name" value="Short-chain dehydrogenase reductase"/>
    <property type="match status" value="1"/>
</dbReference>
<evidence type="ECO:0000313" key="4">
    <source>
        <dbReference type="Proteomes" id="UP001161422"/>
    </source>
</evidence>
<dbReference type="NCBIfam" id="NF006598">
    <property type="entry name" value="PRK09135.1"/>
    <property type="match status" value="1"/>
</dbReference>
<gene>
    <name evidence="3" type="primary">ptr1</name>
    <name evidence="3" type="ORF">GCM10007895_14460</name>
</gene>
<dbReference type="AlphaFoldDB" id="A0AA37RV08"/>
<dbReference type="PRINTS" id="PR00080">
    <property type="entry name" value="SDRFAMILY"/>
</dbReference>
<evidence type="ECO:0000256" key="1">
    <source>
        <dbReference type="ARBA" id="ARBA00006484"/>
    </source>
</evidence>
<comment type="caution">
    <text evidence="3">The sequence shown here is derived from an EMBL/GenBank/DDBJ whole genome shotgun (WGS) entry which is preliminary data.</text>
</comment>
<dbReference type="GO" id="GO:0016491">
    <property type="term" value="F:oxidoreductase activity"/>
    <property type="evidence" value="ECO:0007669"/>
    <property type="project" value="UniProtKB-KW"/>
</dbReference>
<evidence type="ECO:0000313" key="3">
    <source>
        <dbReference type="EMBL" id="GLP96140.1"/>
    </source>
</evidence>
<dbReference type="EMBL" id="BSNC01000004">
    <property type="protein sequence ID" value="GLP96140.1"/>
    <property type="molecule type" value="Genomic_DNA"/>
</dbReference>